<accession>A0ABQ4CWF2</accession>
<dbReference type="InterPro" id="IPR011990">
    <property type="entry name" value="TPR-like_helical_dom_sf"/>
</dbReference>
<dbReference type="InterPro" id="IPR004027">
    <property type="entry name" value="SEC_C_motif"/>
</dbReference>
<dbReference type="Gene3D" id="1.25.40.10">
    <property type="entry name" value="Tetratricopeptide repeat domain"/>
    <property type="match status" value="1"/>
</dbReference>
<sequence>MTIASPLTVDQLELIAERAAERGEPAAGAAELVAVVDDGRLTDPQDAVVALGMAAELLFQADDLAGSLALTDRALDARRAHGSAPEFAQIFRAQLLFRLDRADEAMAELTPLRPLLTSDPDAATEIAEALLAGGRGETAHEWLTAAVHEARATLPETDDLDEAGELATAIVAALVIERHEVRHELGLPHDSFDEMAEELAVAAEEEQRAELTAALTEPVVFFSAAEFDRLAERLPAAAESCGPTWDAHRADIEQVLAMGAEAGITTARGIVAGSADELVALWEHAEDATVDDVIYDYADELDGRGPHIAWPPARNDACWCGSGAKYKKCCLPRSRRAS</sequence>
<dbReference type="Gene3D" id="3.10.450.50">
    <property type="match status" value="1"/>
</dbReference>
<organism evidence="1 2">
    <name type="scientific">Asanoa siamensis</name>
    <dbReference type="NCBI Taxonomy" id="926357"/>
    <lineage>
        <taxon>Bacteria</taxon>
        <taxon>Bacillati</taxon>
        <taxon>Actinomycetota</taxon>
        <taxon>Actinomycetes</taxon>
        <taxon>Micromonosporales</taxon>
        <taxon>Micromonosporaceae</taxon>
        <taxon>Asanoa</taxon>
    </lineage>
</organism>
<proteinExistence type="predicted"/>
<evidence type="ECO:0000313" key="2">
    <source>
        <dbReference type="Proteomes" id="UP000604117"/>
    </source>
</evidence>
<name>A0ABQ4CWF2_9ACTN</name>
<comment type="caution">
    <text evidence="1">The sequence shown here is derived from an EMBL/GenBank/DDBJ whole genome shotgun (WGS) entry which is preliminary data.</text>
</comment>
<dbReference type="Pfam" id="PF02810">
    <property type="entry name" value="SEC-C"/>
    <property type="match status" value="1"/>
</dbReference>
<protein>
    <submittedName>
        <fullName evidence="1">Preprotein translocase SecA</fullName>
    </submittedName>
</protein>
<evidence type="ECO:0000313" key="1">
    <source>
        <dbReference type="EMBL" id="GIF75353.1"/>
    </source>
</evidence>
<reference evidence="1 2" key="1">
    <citation type="submission" date="2021-01" db="EMBL/GenBank/DDBJ databases">
        <title>Whole genome shotgun sequence of Asanoa siamensis NBRC 107932.</title>
        <authorList>
            <person name="Komaki H."/>
            <person name="Tamura T."/>
        </authorList>
    </citation>
    <scope>NUCLEOTIDE SEQUENCE [LARGE SCALE GENOMIC DNA]</scope>
    <source>
        <strain evidence="1 2">NBRC 107932</strain>
    </source>
</reference>
<keyword evidence="2" id="KW-1185">Reference proteome</keyword>
<dbReference type="RefSeq" id="WP_203716221.1">
    <property type="nucleotide sequence ID" value="NZ_BONE01000042.1"/>
</dbReference>
<dbReference type="EMBL" id="BONE01000042">
    <property type="protein sequence ID" value="GIF75353.1"/>
    <property type="molecule type" value="Genomic_DNA"/>
</dbReference>
<gene>
    <name evidence="1" type="ORF">Asi02nite_48710</name>
</gene>
<dbReference type="Proteomes" id="UP000604117">
    <property type="component" value="Unassembled WGS sequence"/>
</dbReference>
<dbReference type="SUPFAM" id="SSF48452">
    <property type="entry name" value="TPR-like"/>
    <property type="match status" value="1"/>
</dbReference>
<dbReference type="SUPFAM" id="SSF103642">
    <property type="entry name" value="Sec-C motif"/>
    <property type="match status" value="1"/>
</dbReference>